<organism evidence="1 2">
    <name type="scientific">Winogradskyella ouciana</name>
    <dbReference type="NCBI Taxonomy" id="2608631"/>
    <lineage>
        <taxon>Bacteria</taxon>
        <taxon>Pseudomonadati</taxon>
        <taxon>Bacteroidota</taxon>
        <taxon>Flavobacteriia</taxon>
        <taxon>Flavobacteriales</taxon>
        <taxon>Flavobacteriaceae</taxon>
        <taxon>Winogradskyella</taxon>
    </lineage>
</organism>
<accession>A0A7K1G8Q1</accession>
<reference evidence="1 2" key="1">
    <citation type="submission" date="2019-11" db="EMBL/GenBank/DDBJ databases">
        <title>Winogradskyella ouciana sp. nov., isolated from the hadal seawater of the Mariana Trench.</title>
        <authorList>
            <person name="Liu R."/>
        </authorList>
    </citation>
    <scope>NUCLEOTIDE SEQUENCE [LARGE SCALE GENOMIC DNA]</scope>
    <source>
        <strain evidence="1 2">ZXX205</strain>
    </source>
</reference>
<proteinExistence type="predicted"/>
<name>A0A7K1G8Q1_9FLAO</name>
<evidence type="ECO:0000313" key="1">
    <source>
        <dbReference type="EMBL" id="MTE25652.1"/>
    </source>
</evidence>
<dbReference type="AlphaFoldDB" id="A0A7K1G8Q1"/>
<comment type="caution">
    <text evidence="1">The sequence shown here is derived from an EMBL/GenBank/DDBJ whole genome shotgun (WGS) entry which is preliminary data.</text>
</comment>
<dbReference type="EMBL" id="WJYA01000002">
    <property type="protein sequence ID" value="MTE25652.1"/>
    <property type="molecule type" value="Genomic_DNA"/>
</dbReference>
<dbReference type="RefSeq" id="WP_155087488.1">
    <property type="nucleotide sequence ID" value="NZ_WJYA01000002.1"/>
</dbReference>
<keyword evidence="2" id="KW-1185">Reference proteome</keyword>
<evidence type="ECO:0000313" key="2">
    <source>
        <dbReference type="Proteomes" id="UP000447545"/>
    </source>
</evidence>
<gene>
    <name evidence="1" type="ORF">F1003_01805</name>
</gene>
<sequence>MASSPLDFNAELVSFSILSNGKEIPDVVEIISIEILQNANAVDEALIILREDSTIGDEIKVTDSKTFEFNAQIEIKLGYEHKNDSAFKAKVVQQKLIVGRDNEPQLHVSCLHHDHTGYVKRKQDFDINKKPVISVTNGIDIMDSELIISNSDKAQLSGNLTISGNTKAKVNDTIGINGFGKRFSKKAIISVLMHQLQEGQWRTKVLLNDHTD</sequence>
<protein>
    <submittedName>
        <fullName evidence="1">Uncharacterized protein</fullName>
    </submittedName>
</protein>
<dbReference type="Proteomes" id="UP000447545">
    <property type="component" value="Unassembled WGS sequence"/>
</dbReference>